<protein>
    <submittedName>
        <fullName evidence="2">Uncharacterized protein</fullName>
    </submittedName>
</protein>
<proteinExistence type="predicted"/>
<sequence>MAVEDKWTSLNAWVGLGTDALGMLPVVGPRAKGGTAATEALHVADGLVDAGRVGAKTFADEASNAVTKMAEPADVAKAFGNKVASTTEGADTVAKVESGHFQRGHSGPGRCRPGDRKRNHGKHQGRDGVRRPGRHRGSNLR</sequence>
<feature type="region of interest" description="Disordered" evidence="1">
    <location>
        <begin position="96"/>
        <end position="141"/>
    </location>
</feature>
<comment type="caution">
    <text evidence="2">The sequence shown here is derived from an EMBL/GenBank/DDBJ whole genome shotgun (WGS) entry which is preliminary data.</text>
</comment>
<evidence type="ECO:0000313" key="2">
    <source>
        <dbReference type="EMBL" id="MBA8825515.1"/>
    </source>
</evidence>
<keyword evidence="3" id="KW-1185">Reference proteome</keyword>
<dbReference type="EMBL" id="JACGWZ010000003">
    <property type="protein sequence ID" value="MBA8825515.1"/>
    <property type="molecule type" value="Genomic_DNA"/>
</dbReference>
<reference evidence="2 3" key="1">
    <citation type="submission" date="2020-07" db="EMBL/GenBank/DDBJ databases">
        <title>Sequencing the genomes of 1000 actinobacteria strains.</title>
        <authorList>
            <person name="Klenk H.-P."/>
        </authorList>
    </citation>
    <scope>NUCLEOTIDE SEQUENCE [LARGE SCALE GENOMIC DNA]</scope>
    <source>
        <strain evidence="2 3">DSM 45975</strain>
    </source>
</reference>
<evidence type="ECO:0000313" key="3">
    <source>
        <dbReference type="Proteomes" id="UP000569329"/>
    </source>
</evidence>
<name>A0A839E1D4_9PSEU</name>
<gene>
    <name evidence="2" type="ORF">FHX42_002866</name>
</gene>
<evidence type="ECO:0000256" key="1">
    <source>
        <dbReference type="SAM" id="MobiDB-lite"/>
    </source>
</evidence>
<accession>A0A839E1D4</accession>
<feature type="compositionally biased region" description="Basic residues" evidence="1">
    <location>
        <begin position="131"/>
        <end position="141"/>
    </location>
</feature>
<dbReference type="AlphaFoldDB" id="A0A839E1D4"/>
<organism evidence="2 3">
    <name type="scientific">Halosaccharopolyspora lacisalsi</name>
    <dbReference type="NCBI Taxonomy" id="1000566"/>
    <lineage>
        <taxon>Bacteria</taxon>
        <taxon>Bacillati</taxon>
        <taxon>Actinomycetota</taxon>
        <taxon>Actinomycetes</taxon>
        <taxon>Pseudonocardiales</taxon>
        <taxon>Pseudonocardiaceae</taxon>
        <taxon>Halosaccharopolyspora</taxon>
    </lineage>
</organism>
<dbReference type="Proteomes" id="UP000569329">
    <property type="component" value="Unassembled WGS sequence"/>
</dbReference>